<feature type="region of interest" description="Disordered" evidence="1">
    <location>
        <begin position="29"/>
        <end position="66"/>
    </location>
</feature>
<dbReference type="EMBL" id="KZ997103">
    <property type="protein sequence ID" value="RKO87872.1"/>
    <property type="molecule type" value="Genomic_DNA"/>
</dbReference>
<organism evidence="2 3">
    <name type="scientific">Blyttiomyces helicus</name>
    <dbReference type="NCBI Taxonomy" id="388810"/>
    <lineage>
        <taxon>Eukaryota</taxon>
        <taxon>Fungi</taxon>
        <taxon>Fungi incertae sedis</taxon>
        <taxon>Chytridiomycota</taxon>
        <taxon>Chytridiomycota incertae sedis</taxon>
        <taxon>Chytridiomycetes</taxon>
        <taxon>Chytridiomycetes incertae sedis</taxon>
        <taxon>Blyttiomyces</taxon>
    </lineage>
</organism>
<reference evidence="3" key="1">
    <citation type="journal article" date="2018" name="Nat. Microbiol.">
        <title>Leveraging single-cell genomics to expand the fungal tree of life.</title>
        <authorList>
            <person name="Ahrendt S.R."/>
            <person name="Quandt C.A."/>
            <person name="Ciobanu D."/>
            <person name="Clum A."/>
            <person name="Salamov A."/>
            <person name="Andreopoulos B."/>
            <person name="Cheng J.F."/>
            <person name="Woyke T."/>
            <person name="Pelin A."/>
            <person name="Henrissat B."/>
            <person name="Reynolds N.K."/>
            <person name="Benny G.L."/>
            <person name="Smith M.E."/>
            <person name="James T.Y."/>
            <person name="Grigoriev I.V."/>
        </authorList>
    </citation>
    <scope>NUCLEOTIDE SEQUENCE [LARGE SCALE GENOMIC DNA]</scope>
</reference>
<evidence type="ECO:0000313" key="2">
    <source>
        <dbReference type="EMBL" id="RKO87872.1"/>
    </source>
</evidence>
<protein>
    <submittedName>
        <fullName evidence="2">Uncharacterized protein</fullName>
    </submittedName>
</protein>
<feature type="compositionally biased region" description="Polar residues" evidence="1">
    <location>
        <begin position="40"/>
        <end position="66"/>
    </location>
</feature>
<name>A0A4P9W746_9FUNG</name>
<proteinExistence type="predicted"/>
<accession>A0A4P9W746</accession>
<keyword evidence="3" id="KW-1185">Reference proteome</keyword>
<dbReference type="AlphaFoldDB" id="A0A4P9W746"/>
<dbReference type="Proteomes" id="UP000269721">
    <property type="component" value="Unassembled WGS sequence"/>
</dbReference>
<gene>
    <name evidence="2" type="ORF">BDK51DRAFT_37505</name>
</gene>
<evidence type="ECO:0000313" key="3">
    <source>
        <dbReference type="Proteomes" id="UP000269721"/>
    </source>
</evidence>
<sequence length="288" mass="31327">MAFAWWAVGLAEGGRGIGERDIFLREAAASQPGPERTRPESCQSQSDILTQHPQTTSARSPSNRSLPTQKVFATESKCHQQAIPALANLQDAAANKTATEKTLKRPWALVNEGDEIDPKQYEKAVEDLQVVKKLHGGRSSRVRARGYLVARPECIAGLEAATLGDVLAAEQRFRDVADAGTFRVVKGEGGSSSARFKGSVVLSLKMHLPSMPPHQLLSILASPHFSPVLPISWVTEILQKVGDLGNEVCTFRELVTDPKSKSATRRGSSRSLLLLWAGLMLGTSIRRR</sequence>
<evidence type="ECO:0000256" key="1">
    <source>
        <dbReference type="SAM" id="MobiDB-lite"/>
    </source>
</evidence>